<accession>A0A4Z2JGF2</accession>
<feature type="region of interest" description="Disordered" evidence="1">
    <location>
        <begin position="52"/>
        <end position="92"/>
    </location>
</feature>
<organism evidence="2 3">
    <name type="scientific">Liparis tanakae</name>
    <name type="common">Tanaka's snailfish</name>
    <dbReference type="NCBI Taxonomy" id="230148"/>
    <lineage>
        <taxon>Eukaryota</taxon>
        <taxon>Metazoa</taxon>
        <taxon>Chordata</taxon>
        <taxon>Craniata</taxon>
        <taxon>Vertebrata</taxon>
        <taxon>Euteleostomi</taxon>
        <taxon>Actinopterygii</taxon>
        <taxon>Neopterygii</taxon>
        <taxon>Teleostei</taxon>
        <taxon>Neoteleostei</taxon>
        <taxon>Acanthomorphata</taxon>
        <taxon>Eupercaria</taxon>
        <taxon>Perciformes</taxon>
        <taxon>Cottioidei</taxon>
        <taxon>Cottales</taxon>
        <taxon>Liparidae</taxon>
        <taxon>Liparis</taxon>
    </lineage>
</organism>
<gene>
    <name evidence="2" type="ORF">EYF80_000637</name>
</gene>
<dbReference type="AlphaFoldDB" id="A0A4Z2JGF2"/>
<comment type="caution">
    <text evidence="2">The sequence shown here is derived from an EMBL/GenBank/DDBJ whole genome shotgun (WGS) entry which is preliminary data.</text>
</comment>
<evidence type="ECO:0000313" key="2">
    <source>
        <dbReference type="EMBL" id="TNN89349.1"/>
    </source>
</evidence>
<dbReference type="EMBL" id="SRLO01000002">
    <property type="protein sequence ID" value="TNN89349.1"/>
    <property type="molecule type" value="Genomic_DNA"/>
</dbReference>
<protein>
    <submittedName>
        <fullName evidence="2">Uncharacterized protein</fullName>
    </submittedName>
</protein>
<reference evidence="2 3" key="1">
    <citation type="submission" date="2019-03" db="EMBL/GenBank/DDBJ databases">
        <title>First draft genome of Liparis tanakae, snailfish: a comprehensive survey of snailfish specific genes.</title>
        <authorList>
            <person name="Kim W."/>
            <person name="Song I."/>
            <person name="Jeong J.-H."/>
            <person name="Kim D."/>
            <person name="Kim S."/>
            <person name="Ryu S."/>
            <person name="Song J.Y."/>
            <person name="Lee S.K."/>
        </authorList>
    </citation>
    <scope>NUCLEOTIDE SEQUENCE [LARGE SCALE GENOMIC DNA]</scope>
    <source>
        <tissue evidence="2">Muscle</tissue>
    </source>
</reference>
<name>A0A4Z2JGF2_9TELE</name>
<feature type="compositionally biased region" description="Basic residues" evidence="1">
    <location>
        <begin position="62"/>
        <end position="75"/>
    </location>
</feature>
<sequence>MESEGRPSGTTVMSGDVLCRLVPTCSLWCRYQEITEVGRRSHSKLTVTLLSHLPSRTPPPHPHPHPHHHHHHHHTQPSPPPSPHSCASSTMPHRPSLCYALISPGVLLAQDDKWEGEASQAWALWRGSGRGSH</sequence>
<proteinExistence type="predicted"/>
<keyword evidence="3" id="KW-1185">Reference proteome</keyword>
<dbReference type="Proteomes" id="UP000314294">
    <property type="component" value="Unassembled WGS sequence"/>
</dbReference>
<evidence type="ECO:0000256" key="1">
    <source>
        <dbReference type="SAM" id="MobiDB-lite"/>
    </source>
</evidence>
<evidence type="ECO:0000313" key="3">
    <source>
        <dbReference type="Proteomes" id="UP000314294"/>
    </source>
</evidence>